<evidence type="ECO:0000313" key="2">
    <source>
        <dbReference type="EMBL" id="EHN11291.1"/>
    </source>
</evidence>
<accession>H0E4V4</accession>
<keyword evidence="1" id="KW-0732">Signal</keyword>
<dbReference type="AlphaFoldDB" id="H0E4V4"/>
<organism evidence="2 3">
    <name type="scientific">Patulibacter medicamentivorans</name>
    <dbReference type="NCBI Taxonomy" id="1097667"/>
    <lineage>
        <taxon>Bacteria</taxon>
        <taxon>Bacillati</taxon>
        <taxon>Actinomycetota</taxon>
        <taxon>Thermoleophilia</taxon>
        <taxon>Solirubrobacterales</taxon>
        <taxon>Patulibacteraceae</taxon>
        <taxon>Patulibacter</taxon>
    </lineage>
</organism>
<protein>
    <recommendedName>
        <fullName evidence="4">DUF4352 domain-containing protein</fullName>
    </recommendedName>
</protein>
<reference evidence="2 3" key="1">
    <citation type="journal article" date="2013" name="Biodegradation">
        <title>Quantitative proteomic analysis of ibuprofen-degrading Patulibacter sp. strain I11.</title>
        <authorList>
            <person name="Almeida B."/>
            <person name="Kjeldal H."/>
            <person name="Lolas I."/>
            <person name="Knudsen A.D."/>
            <person name="Carvalho G."/>
            <person name="Nielsen K.L."/>
            <person name="Barreto Crespo M.T."/>
            <person name="Stensballe A."/>
            <person name="Nielsen J.L."/>
        </authorList>
    </citation>
    <scope>NUCLEOTIDE SEQUENCE [LARGE SCALE GENOMIC DNA]</scope>
    <source>
        <strain evidence="2 3">I11</strain>
    </source>
</reference>
<name>H0E4V4_9ACTN</name>
<feature type="chain" id="PRO_5038739460" description="DUF4352 domain-containing protein" evidence="1">
    <location>
        <begin position="28"/>
        <end position="164"/>
    </location>
</feature>
<evidence type="ECO:0000256" key="1">
    <source>
        <dbReference type="SAM" id="SignalP"/>
    </source>
</evidence>
<sequence length="164" mass="16120">MIRLNRPRRLLAIAAVATLALGGGAAAFWTGAGGGGAEASVGDPQPLSLGAGSPTAQLYPGGSATVSVVASNPNPYVVRIGHLVLDDGSGSGGFDVDAGHAGCDLTTLSFADQDHDGAGWSVPPRTGTVDGSLRIDLPGALAMGQDAANACQGATFTIHLEATA</sequence>
<evidence type="ECO:0008006" key="4">
    <source>
        <dbReference type="Google" id="ProtNLM"/>
    </source>
</evidence>
<evidence type="ECO:0000313" key="3">
    <source>
        <dbReference type="Proteomes" id="UP000005143"/>
    </source>
</evidence>
<gene>
    <name evidence="2" type="ORF">PAI11_18350</name>
</gene>
<dbReference type="RefSeq" id="WP_007573680.1">
    <property type="nucleotide sequence ID" value="NZ_AGUD01000121.1"/>
</dbReference>
<proteinExistence type="predicted"/>
<dbReference type="EMBL" id="AGUD01000121">
    <property type="protein sequence ID" value="EHN11291.1"/>
    <property type="molecule type" value="Genomic_DNA"/>
</dbReference>
<dbReference type="OrthoDB" id="5149190at2"/>
<dbReference type="Proteomes" id="UP000005143">
    <property type="component" value="Unassembled WGS sequence"/>
</dbReference>
<keyword evidence="3" id="KW-1185">Reference proteome</keyword>
<comment type="caution">
    <text evidence="2">The sequence shown here is derived from an EMBL/GenBank/DDBJ whole genome shotgun (WGS) entry which is preliminary data.</text>
</comment>
<feature type="signal peptide" evidence="1">
    <location>
        <begin position="1"/>
        <end position="27"/>
    </location>
</feature>